<dbReference type="InterPro" id="IPR036583">
    <property type="entry name" value="23S_rRNA_IVS_sf"/>
</dbReference>
<feature type="domain" description="bAvd-like" evidence="1">
    <location>
        <begin position="3"/>
        <end position="95"/>
    </location>
</feature>
<name>A0A1F8E8T4_9BACT</name>
<proteinExistence type="predicted"/>
<sequence length="99" mass="11463">MWHEFLPHFPKTSKYTLGAKIDSLFVEIIELAFMASYSAPDKKLPIIHNAILKLDLAKFFLQIAWENKSLDSKKYIALSEYMVEIGKMLGGWNRQLNSK</sequence>
<dbReference type="Proteomes" id="UP000177594">
    <property type="component" value="Unassembled WGS sequence"/>
</dbReference>
<dbReference type="Gene3D" id="1.20.1440.60">
    <property type="entry name" value="23S rRNA-intervening sequence"/>
    <property type="match status" value="1"/>
</dbReference>
<comment type="caution">
    <text evidence="2">The sequence shown here is derived from an EMBL/GenBank/DDBJ whole genome shotgun (WGS) entry which is preliminary data.</text>
</comment>
<dbReference type="CDD" id="cd16376">
    <property type="entry name" value="Avd_like"/>
    <property type="match status" value="1"/>
</dbReference>
<reference evidence="2 3" key="1">
    <citation type="journal article" date="2016" name="Nat. Commun.">
        <title>Thousands of microbial genomes shed light on interconnected biogeochemical processes in an aquifer system.</title>
        <authorList>
            <person name="Anantharaman K."/>
            <person name="Brown C.T."/>
            <person name="Hug L.A."/>
            <person name="Sharon I."/>
            <person name="Castelle C.J."/>
            <person name="Probst A.J."/>
            <person name="Thomas B.C."/>
            <person name="Singh A."/>
            <person name="Wilkins M.J."/>
            <person name="Karaoz U."/>
            <person name="Brodie E.L."/>
            <person name="Williams K.H."/>
            <person name="Hubbard S.S."/>
            <person name="Banfield J.F."/>
        </authorList>
    </citation>
    <scope>NUCLEOTIDE SEQUENCE [LARGE SCALE GENOMIC DNA]</scope>
</reference>
<evidence type="ECO:0000313" key="2">
    <source>
        <dbReference type="EMBL" id="OGM97202.1"/>
    </source>
</evidence>
<evidence type="ECO:0000313" key="3">
    <source>
        <dbReference type="Proteomes" id="UP000177594"/>
    </source>
</evidence>
<dbReference type="Pfam" id="PF22296">
    <property type="entry name" value="bAvd"/>
    <property type="match status" value="1"/>
</dbReference>
<dbReference type="InterPro" id="IPR055360">
    <property type="entry name" value="bAvd"/>
</dbReference>
<evidence type="ECO:0000259" key="1">
    <source>
        <dbReference type="Pfam" id="PF22296"/>
    </source>
</evidence>
<protein>
    <recommendedName>
        <fullName evidence="1">bAvd-like domain-containing protein</fullName>
    </recommendedName>
</protein>
<gene>
    <name evidence="2" type="ORF">A2817_01350</name>
</gene>
<organism evidence="2 3">
    <name type="scientific">Candidatus Yanofskybacteria bacterium RIFCSPHIGHO2_01_FULL_39_8b</name>
    <dbReference type="NCBI Taxonomy" id="1802659"/>
    <lineage>
        <taxon>Bacteria</taxon>
        <taxon>Candidatus Yanofskyibacteriota</taxon>
    </lineage>
</organism>
<dbReference type="EMBL" id="MGIZ01000057">
    <property type="protein sequence ID" value="OGM97202.1"/>
    <property type="molecule type" value="Genomic_DNA"/>
</dbReference>
<accession>A0A1F8E8T4</accession>
<dbReference type="AlphaFoldDB" id="A0A1F8E8T4"/>